<evidence type="ECO:0000313" key="1">
    <source>
        <dbReference type="EMBL" id="MCP2357566.1"/>
    </source>
</evidence>
<dbReference type="EMBL" id="JAMZEB010000002">
    <property type="protein sequence ID" value="MCP2357566.1"/>
    <property type="molecule type" value="Genomic_DNA"/>
</dbReference>
<dbReference type="Proteomes" id="UP001139648">
    <property type="component" value="Unassembled WGS sequence"/>
</dbReference>
<dbReference type="RefSeq" id="WP_253744685.1">
    <property type="nucleotide sequence ID" value="NZ_JAMZEB010000002.1"/>
</dbReference>
<keyword evidence="2" id="KW-1185">Reference proteome</keyword>
<evidence type="ECO:0000313" key="2">
    <source>
        <dbReference type="Proteomes" id="UP001139648"/>
    </source>
</evidence>
<protein>
    <submittedName>
        <fullName evidence="1">Uncharacterized protein</fullName>
    </submittedName>
</protein>
<organism evidence="1 2">
    <name type="scientific">Nonomuraea thailandensis</name>
    <dbReference type="NCBI Taxonomy" id="1188745"/>
    <lineage>
        <taxon>Bacteria</taxon>
        <taxon>Bacillati</taxon>
        <taxon>Actinomycetota</taxon>
        <taxon>Actinomycetes</taxon>
        <taxon>Streptosporangiales</taxon>
        <taxon>Streptosporangiaceae</taxon>
        <taxon>Nonomuraea</taxon>
    </lineage>
</organism>
<name>A0A9X2K5F1_9ACTN</name>
<accession>A0A9X2K5F1</accession>
<comment type="caution">
    <text evidence="1">The sequence shown here is derived from an EMBL/GenBank/DDBJ whole genome shotgun (WGS) entry which is preliminary data.</text>
</comment>
<sequence length="48" mass="5227">MTVIIKARVSLLGLWVYSSGYVTRTFTETGVTVEHLSPGDRMGRGRAG</sequence>
<proteinExistence type="predicted"/>
<reference evidence="1" key="1">
    <citation type="submission" date="2022-06" db="EMBL/GenBank/DDBJ databases">
        <title>Sequencing the genomes of 1000 actinobacteria strains.</title>
        <authorList>
            <person name="Klenk H.-P."/>
        </authorList>
    </citation>
    <scope>NUCLEOTIDE SEQUENCE</scope>
    <source>
        <strain evidence="1">DSM 46694</strain>
    </source>
</reference>
<gene>
    <name evidence="1" type="ORF">HD597_004586</name>
</gene>
<dbReference type="AlphaFoldDB" id="A0A9X2K5F1"/>